<keyword evidence="7 15" id="KW-0548">Nucleotidyltransferase</keyword>
<dbReference type="Pfam" id="PF06574">
    <property type="entry name" value="FAD_syn"/>
    <property type="match status" value="1"/>
</dbReference>
<dbReference type="PANTHER" id="PTHR22749:SF6">
    <property type="entry name" value="RIBOFLAVIN KINASE"/>
    <property type="match status" value="1"/>
</dbReference>
<organism evidence="17 18">
    <name type="scientific">Candidatus Thioglobus autotrophicus</name>
    <dbReference type="NCBI Taxonomy" id="1705394"/>
    <lineage>
        <taxon>Bacteria</taxon>
        <taxon>Pseudomonadati</taxon>
        <taxon>Pseudomonadota</taxon>
        <taxon>Gammaproteobacteria</taxon>
        <taxon>Candidatus Pseudothioglobaceae</taxon>
        <taxon>Candidatus Thioglobus</taxon>
    </lineage>
</organism>
<dbReference type="PANTHER" id="PTHR22749">
    <property type="entry name" value="RIBOFLAVIN KINASE/FMN ADENYLYLTRANSFERASE"/>
    <property type="match status" value="1"/>
</dbReference>
<accession>A0A0M4NTM2</accession>
<evidence type="ECO:0000256" key="9">
    <source>
        <dbReference type="ARBA" id="ARBA00022777"/>
    </source>
</evidence>
<dbReference type="EMBL" id="CP010552">
    <property type="protein sequence ID" value="ALE52469.1"/>
    <property type="molecule type" value="Genomic_DNA"/>
</dbReference>
<dbReference type="Pfam" id="PF01687">
    <property type="entry name" value="Flavokinase"/>
    <property type="match status" value="1"/>
</dbReference>
<dbReference type="InterPro" id="IPR023468">
    <property type="entry name" value="Riboflavin_kinase"/>
</dbReference>
<dbReference type="InterPro" id="IPR002606">
    <property type="entry name" value="Riboflavin_kinase_bac"/>
</dbReference>
<comment type="catalytic activity">
    <reaction evidence="13 15">
        <text>riboflavin + ATP = FMN + ADP + H(+)</text>
        <dbReference type="Rhea" id="RHEA:14357"/>
        <dbReference type="ChEBI" id="CHEBI:15378"/>
        <dbReference type="ChEBI" id="CHEBI:30616"/>
        <dbReference type="ChEBI" id="CHEBI:57986"/>
        <dbReference type="ChEBI" id="CHEBI:58210"/>
        <dbReference type="ChEBI" id="CHEBI:456216"/>
        <dbReference type="EC" id="2.7.1.26"/>
    </reaction>
</comment>
<dbReference type="PATRIC" id="fig|1705394.5.peg.821"/>
<keyword evidence="9 15" id="KW-0418">Kinase</keyword>
<reference evidence="17 18" key="1">
    <citation type="journal article" date="2015" name="Genome Announc.">
        <title>Genome Sequence of 'Candidatus Thioglobus autotrophica' Strain EF1, a Chemoautotroph from the SUP05 Clade of Marine Gammaproteobacteria.</title>
        <authorList>
            <person name="Shah V."/>
            <person name="Morris R.M."/>
        </authorList>
    </citation>
    <scope>NUCLEOTIDE SEQUENCE [LARGE SCALE GENOMIC DNA]</scope>
    <source>
        <strain evidence="17 18">EF1</strain>
    </source>
</reference>
<keyword evidence="5 15" id="KW-0288">FMN</keyword>
<gene>
    <name evidence="17" type="ORF">SP60_04100</name>
</gene>
<dbReference type="AlphaFoldDB" id="A0A0M4NTM2"/>
<dbReference type="Gene3D" id="3.40.50.620">
    <property type="entry name" value="HUPs"/>
    <property type="match status" value="1"/>
</dbReference>
<evidence type="ECO:0000256" key="8">
    <source>
        <dbReference type="ARBA" id="ARBA00022741"/>
    </source>
</evidence>
<dbReference type="GO" id="GO:0006747">
    <property type="term" value="P:FAD biosynthetic process"/>
    <property type="evidence" value="ECO:0007669"/>
    <property type="project" value="UniProtKB-UniRule"/>
</dbReference>
<dbReference type="NCBIfam" id="NF004162">
    <property type="entry name" value="PRK05627.1-5"/>
    <property type="match status" value="1"/>
</dbReference>
<keyword evidence="8 15" id="KW-0547">Nucleotide-binding</keyword>
<dbReference type="STRING" id="1705394.SP60_04100"/>
<dbReference type="GO" id="GO:0003919">
    <property type="term" value="F:FMN adenylyltransferase activity"/>
    <property type="evidence" value="ECO:0007669"/>
    <property type="project" value="UniProtKB-UniRule"/>
</dbReference>
<keyword evidence="4 15" id="KW-0285">Flavoprotein</keyword>
<feature type="domain" description="Riboflavin kinase" evidence="16">
    <location>
        <begin position="180"/>
        <end position="303"/>
    </location>
</feature>
<keyword evidence="6 15" id="KW-0808">Transferase</keyword>
<dbReference type="NCBIfam" id="NF004163">
    <property type="entry name" value="PRK05627.1-6"/>
    <property type="match status" value="1"/>
</dbReference>
<evidence type="ECO:0000259" key="16">
    <source>
        <dbReference type="SMART" id="SM00904"/>
    </source>
</evidence>
<dbReference type="InterPro" id="IPR015865">
    <property type="entry name" value="Riboflavin_kinase_bac/euk"/>
</dbReference>
<dbReference type="InterPro" id="IPR015864">
    <property type="entry name" value="FAD_synthase"/>
</dbReference>
<name>A0A0M4NTM2_9GAMM</name>
<evidence type="ECO:0000256" key="4">
    <source>
        <dbReference type="ARBA" id="ARBA00022630"/>
    </source>
</evidence>
<evidence type="ECO:0000256" key="11">
    <source>
        <dbReference type="ARBA" id="ARBA00022840"/>
    </source>
</evidence>
<evidence type="ECO:0000256" key="6">
    <source>
        <dbReference type="ARBA" id="ARBA00022679"/>
    </source>
</evidence>
<sequence length="307" mass="34399">MNIIRGLHNLTNLSGSVVTIGNFDGVHIGHQQIISRLVAQAKTLNLPSVLISFSPTPQSFFGRDQALLTGFKQKQLLLEKLGLDTHLIITFNQPFSKLSADDFIQKILLEKLGMKFCLIGDDFRFGSGRTGNFKLLQSFAQQYAFEVESTPSVLCHSQRASSTKIRTFLAQGALPQASQMLGRDFAICGKIIHGKQLGRTIDFPTINIPIKRNISPVLGVFAVQVQLLGKTFNGVCNIGKRPTVNGENILLEVFLFNFKKTVYGEFANVIFKQQIREEQKFDSFEQLKEQIKLDVEIAKDFFQQTLN</sequence>
<keyword evidence="11 15" id="KW-0067">ATP-binding</keyword>
<dbReference type="SUPFAM" id="SSF82114">
    <property type="entry name" value="Riboflavin kinase-like"/>
    <property type="match status" value="1"/>
</dbReference>
<keyword evidence="18" id="KW-1185">Reference proteome</keyword>
<dbReference type="GO" id="GO:0009231">
    <property type="term" value="P:riboflavin biosynthetic process"/>
    <property type="evidence" value="ECO:0007669"/>
    <property type="project" value="InterPro"/>
</dbReference>
<dbReference type="FunFam" id="3.40.50.620:FF:000021">
    <property type="entry name" value="Riboflavin biosynthesis protein"/>
    <property type="match status" value="1"/>
</dbReference>
<comment type="function">
    <text evidence="1">Catalyzes the phosphorylation of riboflavin to FMN followed by the adenylation of FMN to FAD.</text>
</comment>
<comment type="pathway">
    <text evidence="3 15">Cofactor biosynthesis; FMN biosynthesis; FMN from riboflavin (ATP route): step 1/1.</text>
</comment>
<protein>
    <recommendedName>
        <fullName evidence="15">Riboflavin biosynthesis protein</fullName>
    </recommendedName>
    <domain>
        <recommendedName>
            <fullName evidence="15">Riboflavin kinase</fullName>
            <ecNumber evidence="15">2.7.1.26</ecNumber>
        </recommendedName>
        <alternativeName>
            <fullName evidence="15">Flavokinase</fullName>
        </alternativeName>
    </domain>
    <domain>
        <recommendedName>
            <fullName evidence="15">FMN adenylyltransferase</fullName>
            <ecNumber evidence="15">2.7.7.2</ecNumber>
        </recommendedName>
        <alternativeName>
            <fullName evidence="15">FAD pyrophosphorylase</fullName>
        </alternativeName>
        <alternativeName>
            <fullName evidence="15">FAD synthase</fullName>
        </alternativeName>
    </domain>
</protein>
<evidence type="ECO:0000256" key="3">
    <source>
        <dbReference type="ARBA" id="ARBA00005201"/>
    </source>
</evidence>
<dbReference type="EC" id="2.7.7.2" evidence="15"/>
<dbReference type="UniPathway" id="UPA00277">
    <property type="reaction ID" value="UER00407"/>
</dbReference>
<proteinExistence type="inferred from homology"/>
<dbReference type="PIRSF" id="PIRSF004491">
    <property type="entry name" value="FAD_Synth"/>
    <property type="match status" value="1"/>
</dbReference>
<evidence type="ECO:0000313" key="18">
    <source>
        <dbReference type="Proteomes" id="UP000058020"/>
    </source>
</evidence>
<evidence type="ECO:0000256" key="13">
    <source>
        <dbReference type="ARBA" id="ARBA00047880"/>
    </source>
</evidence>
<dbReference type="OrthoDB" id="9803667at2"/>
<comment type="catalytic activity">
    <reaction evidence="14 15">
        <text>FMN + ATP + H(+) = FAD + diphosphate</text>
        <dbReference type="Rhea" id="RHEA:17237"/>
        <dbReference type="ChEBI" id="CHEBI:15378"/>
        <dbReference type="ChEBI" id="CHEBI:30616"/>
        <dbReference type="ChEBI" id="CHEBI:33019"/>
        <dbReference type="ChEBI" id="CHEBI:57692"/>
        <dbReference type="ChEBI" id="CHEBI:58210"/>
        <dbReference type="EC" id="2.7.7.2"/>
    </reaction>
</comment>
<dbReference type="KEGG" id="tho:SP60_04100"/>
<evidence type="ECO:0000313" key="17">
    <source>
        <dbReference type="EMBL" id="ALE52469.1"/>
    </source>
</evidence>
<comment type="pathway">
    <text evidence="2 15">Cofactor biosynthesis; FAD biosynthesis; FAD from FMN: step 1/1.</text>
</comment>
<dbReference type="RefSeq" id="WP_053951419.1">
    <property type="nucleotide sequence ID" value="NZ_CP010552.1"/>
</dbReference>
<evidence type="ECO:0000256" key="7">
    <source>
        <dbReference type="ARBA" id="ARBA00022695"/>
    </source>
</evidence>
<dbReference type="UniPathway" id="UPA00276">
    <property type="reaction ID" value="UER00406"/>
</dbReference>
<evidence type="ECO:0000256" key="15">
    <source>
        <dbReference type="PIRNR" id="PIRNR004491"/>
    </source>
</evidence>
<keyword evidence="10 15" id="KW-0274">FAD</keyword>
<evidence type="ECO:0000256" key="2">
    <source>
        <dbReference type="ARBA" id="ARBA00004726"/>
    </source>
</evidence>
<dbReference type="Proteomes" id="UP000058020">
    <property type="component" value="Chromosome"/>
</dbReference>
<dbReference type="InterPro" id="IPR023465">
    <property type="entry name" value="Riboflavin_kinase_dom_sf"/>
</dbReference>
<comment type="similarity">
    <text evidence="15">Belongs to the ribF family.</text>
</comment>
<dbReference type="NCBIfam" id="TIGR00083">
    <property type="entry name" value="ribF"/>
    <property type="match status" value="1"/>
</dbReference>
<dbReference type="SUPFAM" id="SSF52374">
    <property type="entry name" value="Nucleotidylyl transferase"/>
    <property type="match status" value="1"/>
</dbReference>
<dbReference type="Gene3D" id="2.40.30.30">
    <property type="entry name" value="Riboflavin kinase-like"/>
    <property type="match status" value="1"/>
</dbReference>
<evidence type="ECO:0000256" key="1">
    <source>
        <dbReference type="ARBA" id="ARBA00002121"/>
    </source>
</evidence>
<dbReference type="NCBIfam" id="NF004159">
    <property type="entry name" value="PRK05627.1-2"/>
    <property type="match status" value="1"/>
</dbReference>
<keyword evidence="12" id="KW-0511">Multifunctional enzyme</keyword>
<dbReference type="GO" id="GO:0005524">
    <property type="term" value="F:ATP binding"/>
    <property type="evidence" value="ECO:0007669"/>
    <property type="project" value="UniProtKB-UniRule"/>
</dbReference>
<dbReference type="SMART" id="SM00904">
    <property type="entry name" value="Flavokinase"/>
    <property type="match status" value="1"/>
</dbReference>
<dbReference type="CDD" id="cd02064">
    <property type="entry name" value="FAD_synthetase_N"/>
    <property type="match status" value="1"/>
</dbReference>
<evidence type="ECO:0000256" key="12">
    <source>
        <dbReference type="ARBA" id="ARBA00023268"/>
    </source>
</evidence>
<evidence type="ECO:0000256" key="5">
    <source>
        <dbReference type="ARBA" id="ARBA00022643"/>
    </source>
</evidence>
<dbReference type="EC" id="2.7.1.26" evidence="15"/>
<evidence type="ECO:0000256" key="14">
    <source>
        <dbReference type="ARBA" id="ARBA00049494"/>
    </source>
</evidence>
<dbReference type="InterPro" id="IPR014729">
    <property type="entry name" value="Rossmann-like_a/b/a_fold"/>
</dbReference>
<dbReference type="GO" id="GO:0009398">
    <property type="term" value="P:FMN biosynthetic process"/>
    <property type="evidence" value="ECO:0007669"/>
    <property type="project" value="UniProtKB-UniRule"/>
</dbReference>
<dbReference type="GO" id="GO:0008531">
    <property type="term" value="F:riboflavin kinase activity"/>
    <property type="evidence" value="ECO:0007669"/>
    <property type="project" value="UniProtKB-UniRule"/>
</dbReference>
<evidence type="ECO:0000256" key="10">
    <source>
        <dbReference type="ARBA" id="ARBA00022827"/>
    </source>
</evidence>